<accession>A0ABQ9FWK4</accession>
<proteinExistence type="inferred from homology"/>
<evidence type="ECO:0000256" key="1">
    <source>
        <dbReference type="ARBA" id="ARBA00001954"/>
    </source>
</evidence>
<dbReference type="PANTHER" id="PTHR10543:SF24">
    <property type="entry name" value="CAROTENOID ISOMEROOXYGENASE"/>
    <property type="match status" value="1"/>
</dbReference>
<keyword evidence="3" id="KW-0479">Metal-binding</keyword>
<gene>
    <name evidence="6" type="ORF">KUTeg_002252</name>
</gene>
<keyword evidence="5" id="KW-0408">Iron</keyword>
<evidence type="ECO:0000256" key="5">
    <source>
        <dbReference type="ARBA" id="ARBA00023004"/>
    </source>
</evidence>
<evidence type="ECO:0000313" key="6">
    <source>
        <dbReference type="EMBL" id="KAJ8320665.1"/>
    </source>
</evidence>
<protein>
    <submittedName>
        <fullName evidence="6">Uncharacterized protein</fullName>
    </submittedName>
</protein>
<sequence>MKIKMGLWYNSPLRLGRTFYRSYILIYQCQHRKISHLRMDKLYAGTQEEQAPVDGVVKGKIPEWISGSLFRNGPAMYEVGGQKYLHLFDGLAAIQKFEIKNGKATYSRKFVKSEAYKKNMAANKIVVSEFGTRAYYTDPCKTFFQRFFAKFVPDEPTDNTSVSVWPLKDRLFASTETNVIHEIDPENLDTIDRTLFHIIDKSTGEKVNRSYTYQSDGFFVFHHANAYEQDEVEFPQVNYNKYNGKKYRYLYGIIIKGIFDTVVKVDMENKTYKVWTEEDCYASEPIFVANPDGQDEDDGLVFFVLLGKANNVCVHVWIFV</sequence>
<keyword evidence="7" id="KW-1185">Reference proteome</keyword>
<dbReference type="EMBL" id="JARBDR010000141">
    <property type="protein sequence ID" value="KAJ8320665.1"/>
    <property type="molecule type" value="Genomic_DNA"/>
</dbReference>
<dbReference type="Pfam" id="PF03055">
    <property type="entry name" value="RPE65"/>
    <property type="match status" value="2"/>
</dbReference>
<comment type="caution">
    <text evidence="6">The sequence shown here is derived from an EMBL/GenBank/DDBJ whole genome shotgun (WGS) entry which is preliminary data.</text>
</comment>
<evidence type="ECO:0000256" key="2">
    <source>
        <dbReference type="ARBA" id="ARBA00006787"/>
    </source>
</evidence>
<evidence type="ECO:0000313" key="7">
    <source>
        <dbReference type="Proteomes" id="UP001217089"/>
    </source>
</evidence>
<dbReference type="PANTHER" id="PTHR10543">
    <property type="entry name" value="BETA-CAROTENE DIOXYGENASE"/>
    <property type="match status" value="1"/>
</dbReference>
<comment type="similarity">
    <text evidence="2">Belongs to the carotenoid oxygenase family.</text>
</comment>
<evidence type="ECO:0000256" key="4">
    <source>
        <dbReference type="ARBA" id="ARBA00023002"/>
    </source>
</evidence>
<keyword evidence="4" id="KW-0560">Oxidoreductase</keyword>
<organism evidence="6 7">
    <name type="scientific">Tegillarca granosa</name>
    <name type="common">Malaysian cockle</name>
    <name type="synonym">Anadara granosa</name>
    <dbReference type="NCBI Taxonomy" id="220873"/>
    <lineage>
        <taxon>Eukaryota</taxon>
        <taxon>Metazoa</taxon>
        <taxon>Spiralia</taxon>
        <taxon>Lophotrochozoa</taxon>
        <taxon>Mollusca</taxon>
        <taxon>Bivalvia</taxon>
        <taxon>Autobranchia</taxon>
        <taxon>Pteriomorphia</taxon>
        <taxon>Arcoida</taxon>
        <taxon>Arcoidea</taxon>
        <taxon>Arcidae</taxon>
        <taxon>Tegillarca</taxon>
    </lineage>
</organism>
<dbReference type="Proteomes" id="UP001217089">
    <property type="component" value="Unassembled WGS sequence"/>
</dbReference>
<name>A0ABQ9FWK4_TEGGR</name>
<reference evidence="6 7" key="1">
    <citation type="submission" date="2022-12" db="EMBL/GenBank/DDBJ databases">
        <title>Chromosome-level genome of Tegillarca granosa.</title>
        <authorList>
            <person name="Kim J."/>
        </authorList>
    </citation>
    <scope>NUCLEOTIDE SEQUENCE [LARGE SCALE GENOMIC DNA]</scope>
    <source>
        <strain evidence="6">Teg-2019</strain>
        <tissue evidence="6">Adductor muscle</tissue>
    </source>
</reference>
<comment type="cofactor">
    <cofactor evidence="1">
        <name>Fe(2+)</name>
        <dbReference type="ChEBI" id="CHEBI:29033"/>
    </cofactor>
</comment>
<dbReference type="InterPro" id="IPR004294">
    <property type="entry name" value="Carotenoid_Oase"/>
</dbReference>
<evidence type="ECO:0000256" key="3">
    <source>
        <dbReference type="ARBA" id="ARBA00022723"/>
    </source>
</evidence>